<dbReference type="EMBL" id="QLNP01000074">
    <property type="protein sequence ID" value="RAM37257.1"/>
    <property type="molecule type" value="Genomic_DNA"/>
</dbReference>
<dbReference type="OrthoDB" id="4916564at2"/>
<dbReference type="Proteomes" id="UP000249166">
    <property type="component" value="Unassembled WGS sequence"/>
</dbReference>
<protein>
    <recommendedName>
        <fullName evidence="1">Competence protein CoiA nuclease-like domain-containing protein</fullName>
    </recommendedName>
</protein>
<dbReference type="Pfam" id="PF06054">
    <property type="entry name" value="CoiA_nuc"/>
    <property type="match status" value="1"/>
</dbReference>
<dbReference type="InterPro" id="IPR010330">
    <property type="entry name" value="CoiA_nuc"/>
</dbReference>
<organism evidence="2 3">
    <name type="scientific">Arthrobacter globiformis</name>
    <dbReference type="NCBI Taxonomy" id="1665"/>
    <lineage>
        <taxon>Bacteria</taxon>
        <taxon>Bacillati</taxon>
        <taxon>Actinomycetota</taxon>
        <taxon>Actinomycetes</taxon>
        <taxon>Micrococcales</taxon>
        <taxon>Micrococcaceae</taxon>
        <taxon>Arthrobacter</taxon>
    </lineage>
</organism>
<comment type="caution">
    <text evidence="2">The sequence shown here is derived from an EMBL/GenBank/DDBJ whole genome shotgun (WGS) entry which is preliminary data.</text>
</comment>
<feature type="domain" description="Competence protein CoiA nuclease-like" evidence="1">
    <location>
        <begin position="70"/>
        <end position="150"/>
    </location>
</feature>
<name>A0A328HFC5_ARTGO</name>
<gene>
    <name evidence="2" type="ORF">DBZ45_10555</name>
</gene>
<accession>A0A328HFC5</accession>
<evidence type="ECO:0000259" key="1">
    <source>
        <dbReference type="Pfam" id="PF06054"/>
    </source>
</evidence>
<dbReference type="AlphaFoldDB" id="A0A328HFC5"/>
<sequence length="398" mass="44201">MPLAAYLAGERIEAPFVNDADWEDLRGRCKTGETLTMSCGQPGKPRISKNGLKHFYHHGKTDCSLHPGGESADHLEMKSLVAAAARDAGWDAVIEQAAPDRSWIADVMATRGTEKWALEIQFSRQDAAEFRRRQERYEAEGIRCFWLVPEVNREAAAAVPSALIGGESGARTLSLPGPFIVPVTTGPAEAINSLLNHGIKQRIEPVVRAYSLETAMIKCWRESCKRWITAWRLESLQVETRCGYTGSLVAIHHYDSRDFLTDRVERLIAARVMPMLKQADLPAPMFLATRFSKAADRSYLAFCCPFCNSLQGDTPLNHGSVNWRSYVVEGWLPLPISQGVLSREHLCVDVGRGHCSQEPHAPEGPTFPDGKAHWVRATPELLGSELPPLPRRGERKGQ</sequence>
<reference evidence="2 3" key="1">
    <citation type="submission" date="2018-04" db="EMBL/GenBank/DDBJ databases">
        <title>Bacteria isolated from cave deposits of Manipur.</title>
        <authorList>
            <person name="Sahoo D."/>
            <person name="Sarangthem I."/>
            <person name="Nandeibam J."/>
        </authorList>
    </citation>
    <scope>NUCLEOTIDE SEQUENCE [LARGE SCALE GENOMIC DNA]</scope>
    <source>
        <strain evidence="3">mrc11</strain>
    </source>
</reference>
<proteinExistence type="predicted"/>
<evidence type="ECO:0000313" key="2">
    <source>
        <dbReference type="EMBL" id="RAM37257.1"/>
    </source>
</evidence>
<dbReference type="RefSeq" id="WP_111903861.1">
    <property type="nucleotide sequence ID" value="NZ_QLNP01000074.1"/>
</dbReference>
<evidence type="ECO:0000313" key="3">
    <source>
        <dbReference type="Proteomes" id="UP000249166"/>
    </source>
</evidence>